<evidence type="ECO:0000313" key="4">
    <source>
        <dbReference type="Proteomes" id="UP000039865"/>
    </source>
</evidence>
<keyword evidence="4" id="KW-1185">Reference proteome</keyword>
<evidence type="ECO:0000256" key="1">
    <source>
        <dbReference type="SAM" id="Coils"/>
    </source>
</evidence>
<dbReference type="InterPro" id="IPR050281">
    <property type="entry name" value="Flavin_monoamine_oxidase"/>
</dbReference>
<dbReference type="EMBL" id="CCKQ01018647">
    <property type="protein sequence ID" value="CDW90625.1"/>
    <property type="molecule type" value="Genomic_DNA"/>
</dbReference>
<proteinExistence type="predicted"/>
<dbReference type="Gene3D" id="3.50.50.60">
    <property type="entry name" value="FAD/NAD(P)-binding domain"/>
    <property type="match status" value="1"/>
</dbReference>
<feature type="coiled-coil region" evidence="1">
    <location>
        <begin position="230"/>
        <end position="257"/>
    </location>
</feature>
<dbReference type="AlphaFoldDB" id="A0A078B7X5"/>
<gene>
    <name evidence="3" type="primary">Contig19391.g20556</name>
    <name evidence="3" type="ORF">STYLEM_19770</name>
</gene>
<sequence>MESTSPSTQYESDNISEEIPLVLQFQKCLQSLTQFEEHAQKIKNYKDQKKIPPGVHVKVGILGAGVAGLNAAMQFDILNKNGYNIEYEILEGENRAGGRIFTHKYPTINEERWQYSDMGAMRLPIWHSPTYDLIAYTNERIQEYNVHVDKINNDNKDTVGFTPVEKYPLIDMRDYFFDSRDASAKDLNDPEAASFNLYYSKHLEIVLQKREIDDPDLAFKRGGESLKLQAEILKEIRDTYEKDMKEIREEFVRAIKKTVQTTEEANVPIVWKKIKELLSAKPLLDLLDKYDNQTVLDYLVAQQNFGGDQAKINDYKRKLYAWESLFSFVGFLDTSLVEQIFEDKDFDQETPYEHPDLSIWDRGPAQYEPLDPNERKKIPKWHTISGGLQKLTDGMFKVIGTNKVRFNQRVTRVTYRCKKVDQTGHSCELSGENECDSYPVNERIEVLTSNGITRLYDRVIVTLPTAACANIDWTGFKKFRKFYEAFRNLNADPLFKHSLEFNHRFWEDTNLLKENYAFVGGQIVSNLSSRNLVFPCYGYKDTKGEDSSNEQRHGTVLCYNFYQDGIRFIGLTEEERTQRVLTDIDTVFKKLVKEPSKFRSRDYYTGNSFSQSWANTPGNGLAFFRPGQYETLNCLDQGYKDLLYFAGEHLSVHHGWIVGALQSANKVIQDLTLEGKKICFLAPKTQTANGNTVNITPLPIQGIKYARFSAKHDD</sequence>
<dbReference type="SUPFAM" id="SSF54373">
    <property type="entry name" value="FAD-linked reductases, C-terminal domain"/>
    <property type="match status" value="1"/>
</dbReference>
<dbReference type="OrthoDB" id="7777654at2759"/>
<reference evidence="3 4" key="1">
    <citation type="submission" date="2014-06" db="EMBL/GenBank/DDBJ databases">
        <authorList>
            <person name="Swart Estienne"/>
        </authorList>
    </citation>
    <scope>NUCLEOTIDE SEQUENCE [LARGE SCALE GENOMIC DNA]</scope>
    <source>
        <strain evidence="3 4">130c</strain>
    </source>
</reference>
<dbReference type="Proteomes" id="UP000039865">
    <property type="component" value="Unassembled WGS sequence"/>
</dbReference>
<keyword evidence="1" id="KW-0175">Coiled coil</keyword>
<evidence type="ECO:0000313" key="3">
    <source>
        <dbReference type="EMBL" id="CDW90625.1"/>
    </source>
</evidence>
<evidence type="ECO:0000259" key="2">
    <source>
        <dbReference type="Pfam" id="PF01593"/>
    </source>
</evidence>
<dbReference type="Pfam" id="PF01593">
    <property type="entry name" value="Amino_oxidase"/>
    <property type="match status" value="1"/>
</dbReference>
<dbReference type="InterPro" id="IPR002937">
    <property type="entry name" value="Amino_oxidase"/>
</dbReference>
<dbReference type="Gene3D" id="3.90.660.10">
    <property type="match status" value="1"/>
</dbReference>
<dbReference type="GO" id="GO:0009063">
    <property type="term" value="P:amino acid catabolic process"/>
    <property type="evidence" value="ECO:0007669"/>
    <property type="project" value="TreeGrafter"/>
</dbReference>
<dbReference type="PANTHER" id="PTHR10742">
    <property type="entry name" value="FLAVIN MONOAMINE OXIDASE"/>
    <property type="match status" value="1"/>
</dbReference>
<dbReference type="PANTHER" id="PTHR10742:SF342">
    <property type="entry name" value="AMINE OXIDASE"/>
    <property type="match status" value="1"/>
</dbReference>
<dbReference type="GO" id="GO:0001716">
    <property type="term" value="F:L-amino-acid oxidase activity"/>
    <property type="evidence" value="ECO:0007669"/>
    <property type="project" value="TreeGrafter"/>
</dbReference>
<protein>
    <submittedName>
        <fullName evidence="3">Flavin-containing amine</fullName>
    </submittedName>
</protein>
<dbReference type="InParanoid" id="A0A078B7X5"/>
<accession>A0A078B7X5</accession>
<dbReference type="SUPFAM" id="SSF51905">
    <property type="entry name" value="FAD/NAD(P)-binding domain"/>
    <property type="match status" value="1"/>
</dbReference>
<dbReference type="Gene3D" id="1.10.10.1620">
    <property type="match status" value="1"/>
</dbReference>
<dbReference type="InterPro" id="IPR036188">
    <property type="entry name" value="FAD/NAD-bd_sf"/>
</dbReference>
<name>A0A078B7X5_STYLE</name>
<feature type="domain" description="Amine oxidase" evidence="2">
    <location>
        <begin position="67"/>
        <end position="666"/>
    </location>
</feature>
<organism evidence="3 4">
    <name type="scientific">Stylonychia lemnae</name>
    <name type="common">Ciliate</name>
    <dbReference type="NCBI Taxonomy" id="5949"/>
    <lineage>
        <taxon>Eukaryota</taxon>
        <taxon>Sar</taxon>
        <taxon>Alveolata</taxon>
        <taxon>Ciliophora</taxon>
        <taxon>Intramacronucleata</taxon>
        <taxon>Spirotrichea</taxon>
        <taxon>Stichotrichia</taxon>
        <taxon>Sporadotrichida</taxon>
        <taxon>Oxytrichidae</taxon>
        <taxon>Stylonychinae</taxon>
        <taxon>Stylonychia</taxon>
    </lineage>
</organism>